<comment type="caution">
    <text evidence="2">The sequence shown here is derived from an EMBL/GenBank/DDBJ whole genome shotgun (WGS) entry which is preliminary data.</text>
</comment>
<dbReference type="SUPFAM" id="SSF50370">
    <property type="entry name" value="Ricin B-like lectins"/>
    <property type="match status" value="1"/>
</dbReference>
<gene>
    <name evidence="2" type="ORF">D5281_08740</name>
</gene>
<dbReference type="EMBL" id="QZDT01000011">
    <property type="protein sequence ID" value="NBJ92677.1"/>
    <property type="molecule type" value="Genomic_DNA"/>
</dbReference>
<organism evidence="2 3">
    <name type="scientific">Parablautia muri</name>
    <dbReference type="NCBI Taxonomy" id="2320879"/>
    <lineage>
        <taxon>Bacteria</taxon>
        <taxon>Bacillati</taxon>
        <taxon>Bacillota</taxon>
        <taxon>Clostridia</taxon>
        <taxon>Lachnospirales</taxon>
        <taxon>Lachnospiraceae</taxon>
        <taxon>Parablautia</taxon>
    </lineage>
</organism>
<evidence type="ECO:0000313" key="2">
    <source>
        <dbReference type="EMBL" id="NBJ92677.1"/>
    </source>
</evidence>
<evidence type="ECO:0000313" key="3">
    <source>
        <dbReference type="Proteomes" id="UP001154420"/>
    </source>
</evidence>
<dbReference type="RefSeq" id="WP_160559768.1">
    <property type="nucleotide sequence ID" value="NZ_QZDT01000011.1"/>
</dbReference>
<dbReference type="SMART" id="SM00458">
    <property type="entry name" value="RICIN"/>
    <property type="match status" value="1"/>
</dbReference>
<dbReference type="PROSITE" id="PS50231">
    <property type="entry name" value="RICIN_B_LECTIN"/>
    <property type="match status" value="1"/>
</dbReference>
<dbReference type="InterPro" id="IPR035992">
    <property type="entry name" value="Ricin_B-like_lectins"/>
</dbReference>
<dbReference type="InterPro" id="IPR000772">
    <property type="entry name" value="Ricin_B_lectin"/>
</dbReference>
<name>A0A9X5BGS6_9FIRM</name>
<dbReference type="Proteomes" id="UP001154420">
    <property type="component" value="Unassembled WGS sequence"/>
</dbReference>
<protein>
    <recommendedName>
        <fullName evidence="1">Ricin B lectin domain-containing protein</fullName>
    </recommendedName>
</protein>
<sequence>MKSGKIAKMIIFIFLFVFLFILLQKLLTPKWIYGTDASSQGETNRFQTFYQLEKDSLDYITIGDSKSYYSINPSLIYAETGFTGYCLGCTGEGIGLTYYWMEEALKYQSPQYIFWDASALLSESSIAVSEKYEASAVPKALTYMKFGPTKIRACIENQIEERNWLQLLIPMLSFHTRWKELEKVDFSYDNSDYALLGSYLTFEKRNFSDILQKNKRSFLTYDLSGNEKQENRVISEKNKQYFEKMFTLCKVKKVTFIPFIGQTTVLTDDNLETISNFLEDYDLECLIFGDEEMGIAWDVDTPDTGTHLNYWGACKYSKRFAEYLKKQRKLGQNLHSKVREYWDNNLELYREFETENLIDSKEQTLSYMQVLEANKDNLCIIIAVKDDACASFYGYIEGYIKRLGLQNGFNEEHVQNSYIAVIDKGKVLFDRWAAAPLKLEDNFNSMGKNFYIESGGYVYGDISTIQIDDINYAVNKRGLNIVVLDSDTGKVISSVSIDTHDESLSFTEKEMDKEAETIWNQYVENTHILQDGIYTIHPYGNLDYALDISEGSWSDNANLQLWNSTGKEPQQFELQYVGEGLYTIRAVNSGKYLTAYRFGNTNETNVVQNTYTGLANQRWYIYRDRNGAYCVMSHYNKLMMDVAGTVSNIGANIFLYKPVQGNWQTFEFKKIKTIERKK</sequence>
<proteinExistence type="predicted"/>
<dbReference type="CDD" id="cd00161">
    <property type="entry name" value="beta-trefoil_Ricin-like"/>
    <property type="match status" value="1"/>
</dbReference>
<dbReference type="Pfam" id="PF14200">
    <property type="entry name" value="RicinB_lectin_2"/>
    <property type="match status" value="1"/>
</dbReference>
<keyword evidence="3" id="KW-1185">Reference proteome</keyword>
<reference evidence="2" key="1">
    <citation type="submission" date="2018-09" db="EMBL/GenBank/DDBJ databases">
        <title>Murine metabolic-syndrome-specific gut microbial biobank.</title>
        <authorList>
            <person name="Liu C."/>
        </authorList>
    </citation>
    <scope>NUCLEOTIDE SEQUENCE</scope>
    <source>
        <strain evidence="2">D42-62</strain>
    </source>
</reference>
<dbReference type="AlphaFoldDB" id="A0A9X5BGS6"/>
<accession>A0A9X5BGS6</accession>
<evidence type="ECO:0000259" key="1">
    <source>
        <dbReference type="SMART" id="SM00458"/>
    </source>
</evidence>
<dbReference type="OrthoDB" id="9816385at2"/>
<feature type="domain" description="Ricin B lectin" evidence="1">
    <location>
        <begin position="530"/>
        <end position="669"/>
    </location>
</feature>
<dbReference type="Gene3D" id="2.80.10.50">
    <property type="match status" value="1"/>
</dbReference>